<dbReference type="Proteomes" id="UP001596383">
    <property type="component" value="Unassembled WGS sequence"/>
</dbReference>
<dbReference type="EMBL" id="JBHSWV010000369">
    <property type="protein sequence ID" value="MFC6767408.1"/>
    <property type="molecule type" value="Genomic_DNA"/>
</dbReference>
<reference evidence="2 3" key="1">
    <citation type="journal article" date="2019" name="Int. J. Syst. Evol. Microbiol.">
        <title>The Global Catalogue of Microorganisms (GCM) 10K type strain sequencing project: providing services to taxonomists for standard genome sequencing and annotation.</title>
        <authorList>
            <consortium name="The Broad Institute Genomics Platform"/>
            <consortium name="The Broad Institute Genome Sequencing Center for Infectious Disease"/>
            <person name="Wu L."/>
            <person name="Ma J."/>
        </authorList>
    </citation>
    <scope>NUCLEOTIDE SEQUENCE [LARGE SCALE GENOMIC DNA]</scope>
    <source>
        <strain evidence="2 3">LMG 29247</strain>
    </source>
</reference>
<name>A0ABD5SQY8_9EURY</name>
<organism evidence="2 3">
    <name type="scientific">Natrinema soli</name>
    <dbReference type="NCBI Taxonomy" id="1930624"/>
    <lineage>
        <taxon>Archaea</taxon>
        <taxon>Methanobacteriati</taxon>
        <taxon>Methanobacteriota</taxon>
        <taxon>Stenosarchaea group</taxon>
        <taxon>Halobacteria</taxon>
        <taxon>Halobacteriales</taxon>
        <taxon>Natrialbaceae</taxon>
        <taxon>Natrinema</taxon>
    </lineage>
</organism>
<accession>A0ABD5SQY8</accession>
<dbReference type="AlphaFoldDB" id="A0ABD5SQY8"/>
<protein>
    <submittedName>
        <fullName evidence="2">Uncharacterized protein</fullName>
    </submittedName>
</protein>
<feature type="compositionally biased region" description="Acidic residues" evidence="1">
    <location>
        <begin position="51"/>
        <end position="64"/>
    </location>
</feature>
<sequence>METAGSVNHAIGQLEGLRHLDEVSSSEQAALAARLSRSAGTPDGRRSPVDEPSEDDPEDDDSAGIDERADRLRRKSDDRHHRLHEHESGERCPADDDD</sequence>
<feature type="region of interest" description="Disordered" evidence="1">
    <location>
        <begin position="22"/>
        <end position="98"/>
    </location>
</feature>
<dbReference type="RefSeq" id="WP_273740301.1">
    <property type="nucleotide sequence ID" value="NZ_JAQIVI010000369.1"/>
</dbReference>
<comment type="caution">
    <text evidence="2">The sequence shown here is derived from an EMBL/GenBank/DDBJ whole genome shotgun (WGS) entry which is preliminary data.</text>
</comment>
<evidence type="ECO:0000313" key="3">
    <source>
        <dbReference type="Proteomes" id="UP001596383"/>
    </source>
</evidence>
<evidence type="ECO:0000313" key="2">
    <source>
        <dbReference type="EMBL" id="MFC6767408.1"/>
    </source>
</evidence>
<feature type="compositionally biased region" description="Low complexity" evidence="1">
    <location>
        <begin position="25"/>
        <end position="39"/>
    </location>
</feature>
<gene>
    <name evidence="2" type="ORF">ACFQE6_21195</name>
</gene>
<feature type="compositionally biased region" description="Basic and acidic residues" evidence="1">
    <location>
        <begin position="65"/>
        <end position="98"/>
    </location>
</feature>
<keyword evidence="3" id="KW-1185">Reference proteome</keyword>
<proteinExistence type="predicted"/>
<evidence type="ECO:0000256" key="1">
    <source>
        <dbReference type="SAM" id="MobiDB-lite"/>
    </source>
</evidence>